<dbReference type="Proteomes" id="UP000758168">
    <property type="component" value="Unassembled WGS sequence"/>
</dbReference>
<dbReference type="EMBL" id="JAGIOB010000001">
    <property type="protein sequence ID" value="MBP2415332.1"/>
    <property type="molecule type" value="Genomic_DNA"/>
</dbReference>
<dbReference type="PANTHER" id="PTHR46825">
    <property type="entry name" value="D-ALANYL-D-ALANINE-CARBOXYPEPTIDASE/ENDOPEPTIDASE AMPH"/>
    <property type="match status" value="1"/>
</dbReference>
<evidence type="ECO:0000259" key="1">
    <source>
        <dbReference type="Pfam" id="PF00144"/>
    </source>
</evidence>
<feature type="domain" description="Beta-lactamase-related" evidence="1">
    <location>
        <begin position="13"/>
        <end position="317"/>
    </location>
</feature>
<evidence type="ECO:0000313" key="2">
    <source>
        <dbReference type="EMBL" id="MBP2415332.1"/>
    </source>
</evidence>
<sequence>MAEQDEGPAWSGTALVVRGSEVLEERALGRTAGADSPACGPGSVFQACSISKLVVSAVVLALVEAGDLDLERPVTTWLDDLPARWSGITLHHLLSSTSGLGHWGDVPGLPRLLTAPPPLDELLALIAAAPPVTPPGAAWRYSGPGFLTATRVVDAVTGQPWATTAEILVLAPAGMTATRSGAAPAGPDLAVGHDHGRLRPLHPGFAAITGSGDLWTTAGDLVRLNQALRAGAVVSTRSAALLWTQHAALPAGEPGGGPMTLTGYGYGTFLGHVRGHRARVNPGDMPGYETLLAHLPDQDLDLAVLCNEEPPSRDRALAGLRLP</sequence>
<comment type="caution">
    <text evidence="2">The sequence shown here is derived from an EMBL/GenBank/DDBJ whole genome shotgun (WGS) entry which is preliminary data.</text>
</comment>
<reference evidence="2 3" key="1">
    <citation type="submission" date="2021-03" db="EMBL/GenBank/DDBJ databases">
        <title>Sequencing the genomes of 1000 actinobacteria strains.</title>
        <authorList>
            <person name="Klenk H.-P."/>
        </authorList>
    </citation>
    <scope>NUCLEOTIDE SEQUENCE [LARGE SCALE GENOMIC DNA]</scope>
    <source>
        <strain evidence="2 3">DSM 12936</strain>
    </source>
</reference>
<name>A0ABS4Z3Q0_9ACTN</name>
<dbReference type="RefSeq" id="WP_210052265.1">
    <property type="nucleotide sequence ID" value="NZ_BAAAMH010000036.1"/>
</dbReference>
<keyword evidence="3" id="KW-1185">Reference proteome</keyword>
<evidence type="ECO:0000313" key="3">
    <source>
        <dbReference type="Proteomes" id="UP000758168"/>
    </source>
</evidence>
<accession>A0ABS4Z3Q0</accession>
<dbReference type="SUPFAM" id="SSF56601">
    <property type="entry name" value="beta-lactamase/transpeptidase-like"/>
    <property type="match status" value="1"/>
</dbReference>
<gene>
    <name evidence="2" type="ORF">JOF54_000254</name>
</gene>
<organism evidence="2 3">
    <name type="scientific">Microlunatus capsulatus</name>
    <dbReference type="NCBI Taxonomy" id="99117"/>
    <lineage>
        <taxon>Bacteria</taxon>
        <taxon>Bacillati</taxon>
        <taxon>Actinomycetota</taxon>
        <taxon>Actinomycetes</taxon>
        <taxon>Propionibacteriales</taxon>
        <taxon>Propionibacteriaceae</taxon>
        <taxon>Microlunatus</taxon>
    </lineage>
</organism>
<protein>
    <submittedName>
        <fullName evidence="2">CubicO group peptidase (Beta-lactamase class C family)</fullName>
    </submittedName>
</protein>
<dbReference type="InterPro" id="IPR001466">
    <property type="entry name" value="Beta-lactam-related"/>
</dbReference>
<dbReference type="Gene3D" id="3.40.710.10">
    <property type="entry name" value="DD-peptidase/beta-lactamase superfamily"/>
    <property type="match status" value="1"/>
</dbReference>
<dbReference type="Pfam" id="PF00144">
    <property type="entry name" value="Beta-lactamase"/>
    <property type="match status" value="1"/>
</dbReference>
<dbReference type="InterPro" id="IPR012338">
    <property type="entry name" value="Beta-lactam/transpept-like"/>
</dbReference>
<dbReference type="PANTHER" id="PTHR46825:SF9">
    <property type="entry name" value="BETA-LACTAMASE-RELATED DOMAIN-CONTAINING PROTEIN"/>
    <property type="match status" value="1"/>
</dbReference>
<proteinExistence type="predicted"/>
<dbReference type="InterPro" id="IPR050491">
    <property type="entry name" value="AmpC-like"/>
</dbReference>